<evidence type="ECO:0000256" key="6">
    <source>
        <dbReference type="ARBA" id="ARBA00007579"/>
    </source>
</evidence>
<evidence type="ECO:0000256" key="5">
    <source>
        <dbReference type="ARBA" id="ARBA00004826"/>
    </source>
</evidence>
<comment type="caution">
    <text evidence="21">The sequence shown here is derived from an EMBL/GenBank/DDBJ whole genome shotgun (WGS) entry which is preliminary data.</text>
</comment>
<keyword evidence="17" id="KW-0325">Glycoprotein</keyword>
<keyword evidence="14" id="KW-0460">Magnesium</keyword>
<evidence type="ECO:0000256" key="19">
    <source>
        <dbReference type="ARBA" id="ARBA00023235"/>
    </source>
</evidence>
<keyword evidence="11" id="KW-0153">Cholesterol metabolism</keyword>
<dbReference type="SUPFAM" id="SSF55811">
    <property type="entry name" value="Nudix"/>
    <property type="match status" value="1"/>
</dbReference>
<evidence type="ECO:0000259" key="20">
    <source>
        <dbReference type="PROSITE" id="PS51462"/>
    </source>
</evidence>
<reference evidence="21 22" key="1">
    <citation type="journal article" date="2024" name="Ann. Entomol. Soc. Am.">
        <title>Genomic analyses of the southern and eastern yellowjacket wasps (Hymenoptera: Vespidae) reveal evolutionary signatures of social life.</title>
        <authorList>
            <person name="Catto M.A."/>
            <person name="Caine P.B."/>
            <person name="Orr S.E."/>
            <person name="Hunt B.G."/>
            <person name="Goodisman M.A.D."/>
        </authorList>
    </citation>
    <scope>NUCLEOTIDE SEQUENCE [LARGE SCALE GENOMIC DNA]</scope>
    <source>
        <strain evidence="21">233</strain>
        <tissue evidence="21">Head and thorax</tissue>
    </source>
</reference>
<evidence type="ECO:0000256" key="7">
    <source>
        <dbReference type="ARBA" id="ARBA00008779"/>
    </source>
</evidence>
<dbReference type="PANTHER" id="PTHR10342:SF264">
    <property type="entry name" value="MIP05773P-RELATED"/>
    <property type="match status" value="1"/>
</dbReference>
<evidence type="ECO:0000256" key="16">
    <source>
        <dbReference type="ARBA" id="ARBA00023098"/>
    </source>
</evidence>
<dbReference type="InterPro" id="IPR000917">
    <property type="entry name" value="Sulfatase_N"/>
</dbReference>
<evidence type="ECO:0000256" key="11">
    <source>
        <dbReference type="ARBA" id="ARBA00022778"/>
    </source>
</evidence>
<evidence type="ECO:0000256" key="12">
    <source>
        <dbReference type="ARBA" id="ARBA00022801"/>
    </source>
</evidence>
<keyword evidence="13" id="KW-0106">Calcium</keyword>
<name>A0ABD2A0Y0_VESSQ</name>
<evidence type="ECO:0000256" key="18">
    <source>
        <dbReference type="ARBA" id="ARBA00023229"/>
    </source>
</evidence>
<evidence type="ECO:0000256" key="14">
    <source>
        <dbReference type="ARBA" id="ARBA00022842"/>
    </source>
</evidence>
<dbReference type="PROSITE" id="PS00523">
    <property type="entry name" value="SULFATASE_1"/>
    <property type="match status" value="1"/>
</dbReference>
<dbReference type="EMBL" id="JAUDFV010000157">
    <property type="protein sequence ID" value="KAL2714274.1"/>
    <property type="molecule type" value="Genomic_DNA"/>
</dbReference>
<keyword evidence="11" id="KW-1207">Sterol metabolism</keyword>
<evidence type="ECO:0000256" key="13">
    <source>
        <dbReference type="ARBA" id="ARBA00022837"/>
    </source>
</evidence>
<keyword evidence="12" id="KW-0378">Hydrolase</keyword>
<dbReference type="Pfam" id="PF00884">
    <property type="entry name" value="Sulfatase"/>
    <property type="match status" value="2"/>
</dbReference>
<keyword evidence="22" id="KW-1185">Reference proteome</keyword>
<keyword evidence="11" id="KW-0756">Sterol biosynthesis</keyword>
<dbReference type="Gene3D" id="3.40.720.10">
    <property type="entry name" value="Alkaline Phosphatase, subunit A"/>
    <property type="match status" value="2"/>
</dbReference>
<comment type="cofactor">
    <cofactor evidence="2">
        <name>Ca(2+)</name>
        <dbReference type="ChEBI" id="CHEBI:29108"/>
    </cofactor>
</comment>
<comment type="similarity">
    <text evidence="6">Belongs to the IPP isomerase type 1 family.</text>
</comment>
<keyword evidence="19" id="KW-0413">Isomerase</keyword>
<keyword evidence="10" id="KW-0479">Metal-binding</keyword>
<dbReference type="GO" id="GO:0006695">
    <property type="term" value="P:cholesterol biosynthetic process"/>
    <property type="evidence" value="ECO:0007669"/>
    <property type="project" value="UniProtKB-KW"/>
</dbReference>
<comment type="cofactor">
    <cofactor evidence="3">
        <name>Mg(2+)</name>
        <dbReference type="ChEBI" id="CHEBI:18420"/>
    </cofactor>
</comment>
<dbReference type="FunFam" id="3.90.79.10:FF:000012">
    <property type="entry name" value="Isopentenyl-diphosphate Delta-isomerase 1"/>
    <property type="match status" value="1"/>
</dbReference>
<evidence type="ECO:0000256" key="4">
    <source>
        <dbReference type="ARBA" id="ARBA00003951"/>
    </source>
</evidence>
<evidence type="ECO:0000313" key="22">
    <source>
        <dbReference type="Proteomes" id="UP001607302"/>
    </source>
</evidence>
<keyword evidence="18" id="KW-0414">Isoprene biosynthesis</keyword>
<dbReference type="CDD" id="cd02885">
    <property type="entry name" value="NUDIX_IPP_Isomerase"/>
    <property type="match status" value="1"/>
</dbReference>
<accession>A0ABD2A0Y0</accession>
<evidence type="ECO:0000256" key="3">
    <source>
        <dbReference type="ARBA" id="ARBA00001946"/>
    </source>
</evidence>
<gene>
    <name evidence="21" type="ORF">V1478_016831</name>
</gene>
<dbReference type="Proteomes" id="UP001607302">
    <property type="component" value="Unassembled WGS sequence"/>
</dbReference>
<evidence type="ECO:0000256" key="17">
    <source>
        <dbReference type="ARBA" id="ARBA00023180"/>
    </source>
</evidence>
<evidence type="ECO:0000256" key="1">
    <source>
        <dbReference type="ARBA" id="ARBA00000374"/>
    </source>
</evidence>
<dbReference type="Gene3D" id="3.30.1120.10">
    <property type="match status" value="2"/>
</dbReference>
<dbReference type="GO" id="GO:0046872">
    <property type="term" value="F:metal ion binding"/>
    <property type="evidence" value="ECO:0007669"/>
    <property type="project" value="UniProtKB-KW"/>
</dbReference>
<keyword evidence="11" id="KW-0753">Steroid metabolism</keyword>
<evidence type="ECO:0000313" key="21">
    <source>
        <dbReference type="EMBL" id="KAL2714274.1"/>
    </source>
</evidence>
<proteinExistence type="inferred from homology"/>
<dbReference type="Pfam" id="PF00293">
    <property type="entry name" value="NUDIX"/>
    <property type="match status" value="1"/>
</dbReference>
<comment type="similarity">
    <text evidence="7">Belongs to the sulfatase family.</text>
</comment>
<dbReference type="InterPro" id="IPR015797">
    <property type="entry name" value="NUDIX_hydrolase-like_dom_sf"/>
</dbReference>
<evidence type="ECO:0000256" key="8">
    <source>
        <dbReference type="ARBA" id="ARBA00012057"/>
    </source>
</evidence>
<dbReference type="InterPro" id="IPR024607">
    <property type="entry name" value="Sulfatase_CS"/>
</dbReference>
<evidence type="ECO:0000256" key="9">
    <source>
        <dbReference type="ARBA" id="ARBA00022516"/>
    </source>
</evidence>
<keyword evidence="16" id="KW-0443">Lipid metabolism</keyword>
<comment type="function">
    <text evidence="4">Catalyzes the 1,3-allylic rearrangement of the homoallylic substrate isopentenyl (IPP) to its highly electrophilic allylic isomer, dimethylallyl diphosphate (DMAPP).</text>
</comment>
<dbReference type="GO" id="GO:0004452">
    <property type="term" value="F:isopentenyl-diphosphate delta-isomerase activity"/>
    <property type="evidence" value="ECO:0007669"/>
    <property type="project" value="UniProtKB-EC"/>
</dbReference>
<evidence type="ECO:0000256" key="15">
    <source>
        <dbReference type="ARBA" id="ARBA00022955"/>
    </source>
</evidence>
<dbReference type="CDD" id="cd16029">
    <property type="entry name" value="4-S"/>
    <property type="match status" value="2"/>
</dbReference>
<dbReference type="NCBIfam" id="TIGR02150">
    <property type="entry name" value="IPP_isom_1"/>
    <property type="match status" value="1"/>
</dbReference>
<sequence>MNRSIFSMMQKITSNVRGYSMAQIAPLQKAALEERCILVDEFDRPIGNASKRDCHKVTDDGTIPLHRAFSVFLFNRDGDLLLQKRSPWKVTFPDYYTNSCCSHPLAEIPEETLENDAIGIRKAAQRRLNYELGIPLSEIQLSDFFYLSRIHYFSLGDGIWGEHEIDYVLFLQKDYVTVDPNPDEVSEIQWVSKSRINDLSRTIKAPLTPWFQLMLQHKLQLWWDNLKTLDRVQDYSGWNDVGFHGSNQIPTPNIDALGYNGIILNKHYVLPSSTSSRIAFFTGKYPIRMGMQGDGIRGGEPRGLPLDVRILPERLRGLGYTTKLIGKWHVGYHTAQHTPLHRGFDSFLGFYNSYVTYYDYKYTYQNMSGYDMHRGDDPAYGLSDKYATDLFTQEAVRIIEHHELPRPLYLQLSHLAVHAPLESPQDYSRDKEFMHIREPNRRKYARMVAGLDESVGKIVHALGEKAMLSNSLILFLTDNGAPSIGRFRNWGSNYPLRGMKYTLYEGGVRGVAVLWSPRLQKSARVSNQLIHITDWLPTLYSAAGGDLRDLGEIDGIDQWRLLSEEKGRERENILLNIDEMQKTEGAIYKRFKLLRGSIEYGHYDGYYGDSGKYDKSAELPSYAETILKSSVSDSITYHLGGPVTQPSMIVRLRQEATVTCRSNTSYYARSFFTTCNVTECLFDLESDSCEMNNIASQYPRIVRELDLILEKYGRVLVSQAMVPFDWRADPKRMNNTWEPWMIPGPGMLNYGFYSNSAVTFTVDSLSILFRVGWNDISFHGSDQIPTPNIDALAYNGVILQRHYALPTCTPSRTAFLTGRYPIRQGMQGYPLKAGEQRAIPNKFKLLPGYLKDLGYSTHLIGKWHVGYYAPQYTPANRGFDTFFGYYNGYVQYFNHTITELQYKARNDLHRDIPNKLSPEFATGYLTDLITEEAEKVISTHDPAKPLYLQIAHLACHASGLSNGDELQVPDMEQVNADFGYIKDIKRRKFAGVTSSLDRSVGRVVDALQRAQLLENSIILFTSDNGAQTEGFLENYGSNYPLRGMKFTMFEGGVRVPACIFSPLIRRPSRIYDQLIHITDWLPTLYSAARGNVNYLKDLDGIDQWNTIRKGKRSKRNSLLINIDNKIDEESAIIGKYKLIKRKSTNNGNYYGDDGIDDSYPRYNVSNVMSSLVARAISAISNNKLTEQKIKNLRQNSKISCKHPTYSLNCTKNCLFDVFNDPCETTDISESNPKIVANLRNYIDTYRKVLVNQTNYPIDPASFPENFNGTWMPWLNDNLNLKLQNYFSCQEFLCGLPTVLT</sequence>
<dbReference type="PROSITE" id="PS51462">
    <property type="entry name" value="NUDIX"/>
    <property type="match status" value="1"/>
</dbReference>
<organism evidence="21 22">
    <name type="scientific">Vespula squamosa</name>
    <name type="common">Southern yellow jacket</name>
    <name type="synonym">Wasp</name>
    <dbReference type="NCBI Taxonomy" id="30214"/>
    <lineage>
        <taxon>Eukaryota</taxon>
        <taxon>Metazoa</taxon>
        <taxon>Ecdysozoa</taxon>
        <taxon>Arthropoda</taxon>
        <taxon>Hexapoda</taxon>
        <taxon>Insecta</taxon>
        <taxon>Pterygota</taxon>
        <taxon>Neoptera</taxon>
        <taxon>Endopterygota</taxon>
        <taxon>Hymenoptera</taxon>
        <taxon>Apocrita</taxon>
        <taxon>Aculeata</taxon>
        <taxon>Vespoidea</taxon>
        <taxon>Vespidae</taxon>
        <taxon>Vespinae</taxon>
        <taxon>Vespula</taxon>
    </lineage>
</organism>
<dbReference type="PROSITE" id="PS00149">
    <property type="entry name" value="SULFATASE_2"/>
    <property type="match status" value="2"/>
</dbReference>
<protein>
    <recommendedName>
        <fullName evidence="8">isopentenyl-diphosphate Delta-isomerase</fullName>
        <ecNumber evidence="8">5.3.3.2</ecNumber>
    </recommendedName>
</protein>
<dbReference type="InterPro" id="IPR011876">
    <property type="entry name" value="IsopentenylPP_isomerase_typ1"/>
</dbReference>
<dbReference type="EC" id="5.3.3.2" evidence="8"/>
<dbReference type="SUPFAM" id="SSF53649">
    <property type="entry name" value="Alkaline phosphatase-like"/>
    <property type="match status" value="2"/>
</dbReference>
<dbReference type="Gene3D" id="3.90.79.10">
    <property type="entry name" value="Nucleoside Triphosphate Pyrophosphohydrolase"/>
    <property type="match status" value="1"/>
</dbReference>
<dbReference type="GO" id="GO:0008484">
    <property type="term" value="F:sulfuric ester hydrolase activity"/>
    <property type="evidence" value="ECO:0007669"/>
    <property type="project" value="UniProtKB-ARBA"/>
</dbReference>
<evidence type="ECO:0000256" key="2">
    <source>
        <dbReference type="ARBA" id="ARBA00001913"/>
    </source>
</evidence>
<dbReference type="InterPro" id="IPR047115">
    <property type="entry name" value="ARSB"/>
</dbReference>
<keyword evidence="9" id="KW-0444">Lipid biosynthesis</keyword>
<keyword evidence="11" id="KW-0152">Cholesterol biosynthesis</keyword>
<feature type="domain" description="Nudix hydrolase" evidence="20">
    <location>
        <begin position="64"/>
        <end position="213"/>
    </location>
</feature>
<dbReference type="GO" id="GO:0008299">
    <property type="term" value="P:isoprenoid biosynthetic process"/>
    <property type="evidence" value="ECO:0007669"/>
    <property type="project" value="UniProtKB-KW"/>
</dbReference>
<keyword evidence="15" id="KW-0752">Steroid biosynthesis</keyword>
<comment type="catalytic activity">
    <reaction evidence="1">
        <text>isopentenyl diphosphate = dimethylallyl diphosphate</text>
        <dbReference type="Rhea" id="RHEA:23284"/>
        <dbReference type="ChEBI" id="CHEBI:57623"/>
        <dbReference type="ChEBI" id="CHEBI:128769"/>
        <dbReference type="EC" id="5.3.3.2"/>
    </reaction>
</comment>
<dbReference type="InterPro" id="IPR017850">
    <property type="entry name" value="Alkaline_phosphatase_core_sf"/>
</dbReference>
<evidence type="ECO:0000256" key="10">
    <source>
        <dbReference type="ARBA" id="ARBA00022723"/>
    </source>
</evidence>
<dbReference type="InterPro" id="IPR000086">
    <property type="entry name" value="NUDIX_hydrolase_dom"/>
</dbReference>
<comment type="pathway">
    <text evidence="5">Isoprenoid biosynthesis; dimethylallyl diphosphate biosynthesis; dimethylallyl diphosphate from isopentenyl diphosphate: step 1/1.</text>
</comment>
<dbReference type="PANTHER" id="PTHR10342">
    <property type="entry name" value="ARYLSULFATASE"/>
    <property type="match status" value="1"/>
</dbReference>